<feature type="signal peptide" evidence="2">
    <location>
        <begin position="1"/>
        <end position="22"/>
    </location>
</feature>
<protein>
    <submittedName>
        <fullName evidence="3">Uncharacterized protein</fullName>
    </submittedName>
</protein>
<evidence type="ECO:0000313" key="3">
    <source>
        <dbReference type="EMBL" id="KAF6198446.1"/>
    </source>
</evidence>
<accession>A0A6A4IU95</accession>
<keyword evidence="4" id="KW-1185">Reference proteome</keyword>
<dbReference type="EMBL" id="WIXP02000016">
    <property type="protein sequence ID" value="KAF6198446.1"/>
    <property type="molecule type" value="Genomic_DNA"/>
</dbReference>
<feature type="region of interest" description="Disordered" evidence="1">
    <location>
        <begin position="103"/>
        <end position="127"/>
    </location>
</feature>
<reference evidence="3" key="1">
    <citation type="journal article" date="2021" name="Mol. Ecol. Resour.">
        <title>Apolygus lucorum genome provides insights into omnivorousness and mesophyll feeding.</title>
        <authorList>
            <person name="Liu Y."/>
            <person name="Liu H."/>
            <person name="Wang H."/>
            <person name="Huang T."/>
            <person name="Liu B."/>
            <person name="Yang B."/>
            <person name="Yin L."/>
            <person name="Li B."/>
            <person name="Zhang Y."/>
            <person name="Zhang S."/>
            <person name="Jiang F."/>
            <person name="Zhang X."/>
            <person name="Ren Y."/>
            <person name="Wang B."/>
            <person name="Wang S."/>
            <person name="Lu Y."/>
            <person name="Wu K."/>
            <person name="Fan W."/>
            <person name="Wang G."/>
        </authorList>
    </citation>
    <scope>NUCLEOTIDE SEQUENCE</scope>
    <source>
        <strain evidence="3">12Hb</strain>
    </source>
</reference>
<proteinExistence type="predicted"/>
<organism evidence="3 4">
    <name type="scientific">Apolygus lucorum</name>
    <name type="common">Small green plant bug</name>
    <name type="synonym">Lygocoris lucorum</name>
    <dbReference type="NCBI Taxonomy" id="248454"/>
    <lineage>
        <taxon>Eukaryota</taxon>
        <taxon>Metazoa</taxon>
        <taxon>Ecdysozoa</taxon>
        <taxon>Arthropoda</taxon>
        <taxon>Hexapoda</taxon>
        <taxon>Insecta</taxon>
        <taxon>Pterygota</taxon>
        <taxon>Neoptera</taxon>
        <taxon>Paraneoptera</taxon>
        <taxon>Hemiptera</taxon>
        <taxon>Heteroptera</taxon>
        <taxon>Panheteroptera</taxon>
        <taxon>Cimicomorpha</taxon>
        <taxon>Miridae</taxon>
        <taxon>Mirini</taxon>
        <taxon>Apolygus</taxon>
    </lineage>
</organism>
<evidence type="ECO:0000256" key="1">
    <source>
        <dbReference type="SAM" id="MobiDB-lite"/>
    </source>
</evidence>
<dbReference type="AlphaFoldDB" id="A0A6A4IU95"/>
<evidence type="ECO:0000256" key="2">
    <source>
        <dbReference type="SAM" id="SignalP"/>
    </source>
</evidence>
<evidence type="ECO:0000313" key="4">
    <source>
        <dbReference type="Proteomes" id="UP000466442"/>
    </source>
</evidence>
<gene>
    <name evidence="3" type="ORF">GE061_008194</name>
</gene>
<comment type="caution">
    <text evidence="3">The sequence shown here is derived from an EMBL/GenBank/DDBJ whole genome shotgun (WGS) entry which is preliminary data.</text>
</comment>
<keyword evidence="2" id="KW-0732">Signal</keyword>
<feature type="chain" id="PRO_5043366353" evidence="2">
    <location>
        <begin position="23"/>
        <end position="154"/>
    </location>
</feature>
<dbReference type="Proteomes" id="UP000466442">
    <property type="component" value="Linkage Group LG16"/>
</dbReference>
<sequence>MGTCNLPMLCFFFVLFVELATSISHEEAVKITDQIEEILESPAADEIMRGLARMVNDRQIPMDGTDFWVKQLMFRLRDIKKGLDQYETGRLEETFKRVVNNTTETGNEAQGGEHYKEGSSTSSKRRVWRRPLSMKGMIKKKENYEKFLRSAKKP</sequence>
<name>A0A6A4IU95_APOLU</name>